<dbReference type="Gene3D" id="1.50.40.10">
    <property type="entry name" value="Mitochondrial carrier domain"/>
    <property type="match status" value="1"/>
</dbReference>
<evidence type="ECO:0000256" key="2">
    <source>
        <dbReference type="ARBA" id="ARBA00006375"/>
    </source>
</evidence>
<keyword evidence="3 10" id="KW-0813">Transport</keyword>
<accession>A0A9W6ZRW0</accession>
<dbReference type="OrthoDB" id="44467at2759"/>
<sequence>MLRLNKEYTYFARIRGNFWLCIFLSAVYNVAEVKMSTNLSEFQNATVGATVGVIEVLVLQPFNYCKNMLQQGQPIEMNPSKMYRGVASNAVNMGGCTMIQFAVGGSLKGLFHTDKTKPMTKSQEMGAGLGAGMVSAMWGTPLELIMIQQQRKGGSTPSTIKSMISGSHLGRGFVGCAIREGLWCVGYMSIPPIIRRELREAKPDVFDTDDKARIPASLLGGAFACYLTQPVDTIKTCMQGDVERKTYKSFVDTGKVIFNEVGFTGFYRGATFRYGRMVCAVFMMDKLASVIGPAMYPAAFAA</sequence>
<evidence type="ECO:0000256" key="8">
    <source>
        <dbReference type="ARBA" id="ARBA00023136"/>
    </source>
</evidence>
<evidence type="ECO:0000256" key="10">
    <source>
        <dbReference type="RuleBase" id="RU000488"/>
    </source>
</evidence>
<evidence type="ECO:0000313" key="11">
    <source>
        <dbReference type="EMBL" id="GMH59352.1"/>
    </source>
</evidence>
<dbReference type="PANTHER" id="PTHR45788:SF4">
    <property type="entry name" value="TRICARBOXYLATE TRANSPORT PROTEIN, MITOCHONDRIAL"/>
    <property type="match status" value="1"/>
</dbReference>
<evidence type="ECO:0000256" key="4">
    <source>
        <dbReference type="ARBA" id="ARBA00022692"/>
    </source>
</evidence>
<organism evidence="11 12">
    <name type="scientific">Triparma strigata</name>
    <dbReference type="NCBI Taxonomy" id="1606541"/>
    <lineage>
        <taxon>Eukaryota</taxon>
        <taxon>Sar</taxon>
        <taxon>Stramenopiles</taxon>
        <taxon>Ochrophyta</taxon>
        <taxon>Bolidophyceae</taxon>
        <taxon>Parmales</taxon>
        <taxon>Triparmaceae</taxon>
        <taxon>Triparma</taxon>
    </lineage>
</organism>
<dbReference type="Pfam" id="PF00153">
    <property type="entry name" value="Mito_carr"/>
    <property type="match status" value="1"/>
</dbReference>
<dbReference type="InterPro" id="IPR049563">
    <property type="entry name" value="TXTP-like"/>
</dbReference>
<feature type="repeat" description="Solcar" evidence="9">
    <location>
        <begin position="212"/>
        <end position="294"/>
    </location>
</feature>
<gene>
    <name evidence="11" type="ORF">TrST_g14318</name>
</gene>
<proteinExistence type="inferred from homology"/>
<evidence type="ECO:0000256" key="7">
    <source>
        <dbReference type="ARBA" id="ARBA00023128"/>
    </source>
</evidence>
<keyword evidence="7" id="KW-0496">Mitochondrion</keyword>
<dbReference type="InterPro" id="IPR018108">
    <property type="entry name" value="MCP_transmembrane"/>
</dbReference>
<dbReference type="Proteomes" id="UP001165085">
    <property type="component" value="Unassembled WGS sequence"/>
</dbReference>
<evidence type="ECO:0000256" key="1">
    <source>
        <dbReference type="ARBA" id="ARBA00004225"/>
    </source>
</evidence>
<dbReference type="EMBL" id="BRXY01000058">
    <property type="protein sequence ID" value="GMH59352.1"/>
    <property type="molecule type" value="Genomic_DNA"/>
</dbReference>
<protein>
    <submittedName>
        <fullName evidence="11">Uncharacterized protein</fullName>
    </submittedName>
</protein>
<comment type="caution">
    <text evidence="11">The sequence shown here is derived from an EMBL/GenBank/DDBJ whole genome shotgun (WGS) entry which is preliminary data.</text>
</comment>
<keyword evidence="4 9" id="KW-0812">Transmembrane</keyword>
<dbReference type="PANTHER" id="PTHR45788">
    <property type="entry name" value="SUCCINATE/FUMARATE MITOCHONDRIAL TRANSPORTER-RELATED"/>
    <property type="match status" value="1"/>
</dbReference>
<keyword evidence="6" id="KW-1133">Transmembrane helix</keyword>
<keyword evidence="5" id="KW-0677">Repeat</keyword>
<dbReference type="GO" id="GO:0031966">
    <property type="term" value="C:mitochondrial membrane"/>
    <property type="evidence" value="ECO:0007669"/>
    <property type="project" value="UniProtKB-SubCell"/>
</dbReference>
<dbReference type="SUPFAM" id="SSF103506">
    <property type="entry name" value="Mitochondrial carrier"/>
    <property type="match status" value="1"/>
</dbReference>
<comment type="subcellular location">
    <subcellularLocation>
        <location evidence="1">Mitochondrion membrane</location>
        <topology evidence="1">Multi-pass membrane protein</topology>
    </subcellularLocation>
</comment>
<name>A0A9W6ZRW0_9STRA</name>
<dbReference type="GO" id="GO:0006843">
    <property type="term" value="P:mitochondrial citrate transmembrane transport"/>
    <property type="evidence" value="ECO:0007669"/>
    <property type="project" value="TreeGrafter"/>
</dbReference>
<keyword evidence="12" id="KW-1185">Reference proteome</keyword>
<dbReference type="AlphaFoldDB" id="A0A9W6ZRW0"/>
<dbReference type="GO" id="GO:0071913">
    <property type="term" value="F:citrate secondary active transmembrane transporter activity"/>
    <property type="evidence" value="ECO:0007669"/>
    <property type="project" value="TreeGrafter"/>
</dbReference>
<keyword evidence="8 9" id="KW-0472">Membrane</keyword>
<comment type="similarity">
    <text evidence="2 10">Belongs to the mitochondrial carrier (TC 2.A.29) family.</text>
</comment>
<evidence type="ECO:0000256" key="9">
    <source>
        <dbReference type="PROSITE-ProRule" id="PRU00282"/>
    </source>
</evidence>
<evidence type="ECO:0000256" key="3">
    <source>
        <dbReference type="ARBA" id="ARBA00022448"/>
    </source>
</evidence>
<dbReference type="InterPro" id="IPR023395">
    <property type="entry name" value="MCP_dom_sf"/>
</dbReference>
<evidence type="ECO:0000313" key="12">
    <source>
        <dbReference type="Proteomes" id="UP001165085"/>
    </source>
</evidence>
<reference evidence="12" key="1">
    <citation type="journal article" date="2023" name="Commun. Biol.">
        <title>Genome analysis of Parmales, the sister group of diatoms, reveals the evolutionary specialization of diatoms from phago-mixotrophs to photoautotrophs.</title>
        <authorList>
            <person name="Ban H."/>
            <person name="Sato S."/>
            <person name="Yoshikawa S."/>
            <person name="Yamada K."/>
            <person name="Nakamura Y."/>
            <person name="Ichinomiya M."/>
            <person name="Sato N."/>
            <person name="Blanc-Mathieu R."/>
            <person name="Endo H."/>
            <person name="Kuwata A."/>
            <person name="Ogata H."/>
        </authorList>
    </citation>
    <scope>NUCLEOTIDE SEQUENCE [LARGE SCALE GENOMIC DNA]</scope>
    <source>
        <strain evidence="12">NIES 3701</strain>
    </source>
</reference>
<evidence type="ECO:0000256" key="5">
    <source>
        <dbReference type="ARBA" id="ARBA00022737"/>
    </source>
</evidence>
<evidence type="ECO:0000256" key="6">
    <source>
        <dbReference type="ARBA" id="ARBA00022989"/>
    </source>
</evidence>
<dbReference type="PROSITE" id="PS50920">
    <property type="entry name" value="SOLCAR"/>
    <property type="match status" value="1"/>
</dbReference>